<reference evidence="2 3" key="1">
    <citation type="submission" date="2021-03" db="EMBL/GenBank/DDBJ databases">
        <title>Assistant Professor.</title>
        <authorList>
            <person name="Huq M.A."/>
        </authorList>
    </citation>
    <scope>NUCLEOTIDE SEQUENCE [LARGE SCALE GENOMIC DNA]</scope>
    <source>
        <strain evidence="2 3">MAH-29</strain>
    </source>
</reference>
<dbReference type="Pfam" id="PF00149">
    <property type="entry name" value="Metallophos"/>
    <property type="match status" value="1"/>
</dbReference>
<dbReference type="PANTHER" id="PTHR43143">
    <property type="entry name" value="METALLOPHOSPHOESTERASE, CALCINEURIN SUPERFAMILY"/>
    <property type="match status" value="1"/>
</dbReference>
<dbReference type="RefSeq" id="WP_209142327.1">
    <property type="nucleotide sequence ID" value="NZ_JAGHKO010000011.1"/>
</dbReference>
<dbReference type="SUPFAM" id="SSF56300">
    <property type="entry name" value="Metallo-dependent phosphatases"/>
    <property type="match status" value="1"/>
</dbReference>
<dbReference type="InterPro" id="IPR051918">
    <property type="entry name" value="STPP_CPPED1"/>
</dbReference>
<organism evidence="2 3">
    <name type="scientific">Niastella soli</name>
    <dbReference type="NCBI Taxonomy" id="2821487"/>
    <lineage>
        <taxon>Bacteria</taxon>
        <taxon>Pseudomonadati</taxon>
        <taxon>Bacteroidota</taxon>
        <taxon>Chitinophagia</taxon>
        <taxon>Chitinophagales</taxon>
        <taxon>Chitinophagaceae</taxon>
        <taxon>Niastella</taxon>
    </lineage>
</organism>
<accession>A0ABS3Z1Q8</accession>
<dbReference type="Proteomes" id="UP000677244">
    <property type="component" value="Unassembled WGS sequence"/>
</dbReference>
<dbReference type="EMBL" id="JAGHKO010000011">
    <property type="protein sequence ID" value="MBO9204096.1"/>
    <property type="molecule type" value="Genomic_DNA"/>
</dbReference>
<protein>
    <submittedName>
        <fullName evidence="2">Metallophosphoesterase</fullName>
    </submittedName>
</protein>
<dbReference type="InterPro" id="IPR029052">
    <property type="entry name" value="Metallo-depent_PP-like"/>
</dbReference>
<dbReference type="InterPro" id="IPR004843">
    <property type="entry name" value="Calcineurin-like_PHP"/>
</dbReference>
<feature type="domain" description="Calcineurin-like phosphoesterase" evidence="1">
    <location>
        <begin position="40"/>
        <end position="215"/>
    </location>
</feature>
<keyword evidence="3" id="KW-1185">Reference proteome</keyword>
<sequence>MNRRHFLKNTTPVLLLLTNGNMLYRSVSELASPRNKVKCRFAVASDGHFGEPKTTWESNYNSIISHINLQHKQSKLQACIINGDIIHNDPAMMPLAKQQLDQLKMPYYVTQGNHDRVNEEAWRKTWNMPFNHSFEIGKQVFLLATTSNEKGDFLCPDLDWMRAQLEKYKKAPNVFIAIHITPVKWTEYGADCPEFISLLKDYKNVRAVFNGHDHDQDDMKEREGIPFLFDSHIGGSWGTAYKGFRMVEVMDDNTVATYILNPAEKMNEHMLQDRQAAVRAIGNGK</sequence>
<evidence type="ECO:0000259" key="1">
    <source>
        <dbReference type="Pfam" id="PF00149"/>
    </source>
</evidence>
<dbReference type="Gene3D" id="3.60.21.10">
    <property type="match status" value="1"/>
</dbReference>
<gene>
    <name evidence="2" type="ORF">J7I42_27665</name>
</gene>
<name>A0ABS3Z1Q8_9BACT</name>
<comment type="caution">
    <text evidence="2">The sequence shown here is derived from an EMBL/GenBank/DDBJ whole genome shotgun (WGS) entry which is preliminary data.</text>
</comment>
<evidence type="ECO:0000313" key="2">
    <source>
        <dbReference type="EMBL" id="MBO9204096.1"/>
    </source>
</evidence>
<evidence type="ECO:0000313" key="3">
    <source>
        <dbReference type="Proteomes" id="UP000677244"/>
    </source>
</evidence>
<dbReference type="PANTHER" id="PTHR43143:SF4">
    <property type="entry name" value="CALCINEURIN-LIKE PHOSPHOESTERASE DOMAIN-CONTAINING PROTEIN"/>
    <property type="match status" value="1"/>
</dbReference>
<proteinExistence type="predicted"/>